<protein>
    <submittedName>
        <fullName evidence="3">F-box/kelch-repeat protein At3g04660</fullName>
    </submittedName>
</protein>
<dbReference type="PROSITE" id="PS50181">
    <property type="entry name" value="FBOX"/>
    <property type="match status" value="1"/>
</dbReference>
<reference evidence="2" key="1">
    <citation type="journal article" date="2019" name="Database">
        <title>The radish genome database (RadishGD): an integrated information resource for radish genomics.</title>
        <authorList>
            <person name="Yu H.J."/>
            <person name="Baek S."/>
            <person name="Lee Y.J."/>
            <person name="Cho A."/>
            <person name="Mun J.H."/>
        </authorList>
    </citation>
    <scope>NUCLEOTIDE SEQUENCE [LARGE SCALE GENOMIC DNA]</scope>
    <source>
        <strain evidence="2">cv. WK10039</strain>
    </source>
</reference>
<dbReference type="SMART" id="SM00256">
    <property type="entry name" value="FBOX"/>
    <property type="match status" value="1"/>
</dbReference>
<name>A0A6J0L5D1_RAPSA</name>
<dbReference type="GeneID" id="108826527"/>
<evidence type="ECO:0000313" key="2">
    <source>
        <dbReference type="Proteomes" id="UP000504610"/>
    </source>
</evidence>
<dbReference type="InterPro" id="IPR017451">
    <property type="entry name" value="F-box-assoc_interact_dom"/>
</dbReference>
<dbReference type="KEGG" id="rsz:108826527"/>
<evidence type="ECO:0000259" key="1">
    <source>
        <dbReference type="PROSITE" id="PS50181"/>
    </source>
</evidence>
<feature type="domain" description="F-box" evidence="1">
    <location>
        <begin position="18"/>
        <end position="67"/>
    </location>
</feature>
<reference evidence="3" key="2">
    <citation type="submission" date="2025-08" db="UniProtKB">
        <authorList>
            <consortium name="RefSeq"/>
        </authorList>
    </citation>
    <scope>IDENTIFICATION</scope>
    <source>
        <tissue evidence="3">Leaf</tissue>
    </source>
</reference>
<dbReference type="InterPro" id="IPR001810">
    <property type="entry name" value="F-box_dom"/>
</dbReference>
<dbReference type="RefSeq" id="XP_018455405.2">
    <property type="nucleotide sequence ID" value="XM_018599903.2"/>
</dbReference>
<gene>
    <name evidence="3" type="primary">LOC108826527</name>
</gene>
<accession>A0A6J0L5D1</accession>
<sequence>MKRVKRSKKRDERNDDVNDPFIIIPTELKVEILMKLPPRSIARLRFASKHLSSIILGKEFTELYMTRSSTQPRHLVSVHRGSDMQLFHSFSQEEHPSASNDHDKVSYTLDPDVRYVFTPPVRGLICGRNGIKMMIGNPSTGQFVSLPRVKTRKKDILSIFGYDPVNDVYKVLCLTVITRRGNIARGIISRDYFLEDVMAWEAVMSEEHQVITLGAKQKWRMIKCKYPHRHYSGYHGICRDGALYYLTSYKQKRSLMCFDLSSEEFNVTKLPDDYSLQEFGNLVNHSGKITIAVQAYDGPIDLWVQDDVNKEVWSKTASVVPSMNEIFGGDQRFMFRGILPSGEVIFKPLPSPNPFFFICYDPKEKKVRQVEVDGIRDDSAAIQVYFDHVESCMVL</sequence>
<dbReference type="InterPro" id="IPR013187">
    <property type="entry name" value="F-box-assoc_dom_typ3"/>
</dbReference>
<keyword evidence="2" id="KW-1185">Reference proteome</keyword>
<dbReference type="SUPFAM" id="SSF81383">
    <property type="entry name" value="F-box domain"/>
    <property type="match status" value="1"/>
</dbReference>
<dbReference type="Pfam" id="PF00646">
    <property type="entry name" value="F-box"/>
    <property type="match status" value="1"/>
</dbReference>
<evidence type="ECO:0000313" key="3">
    <source>
        <dbReference type="RefSeq" id="XP_018455405.2"/>
    </source>
</evidence>
<dbReference type="InterPro" id="IPR036047">
    <property type="entry name" value="F-box-like_dom_sf"/>
</dbReference>
<organism evidence="2 3">
    <name type="scientific">Raphanus sativus</name>
    <name type="common">Radish</name>
    <name type="synonym">Raphanus raphanistrum var. sativus</name>
    <dbReference type="NCBI Taxonomy" id="3726"/>
    <lineage>
        <taxon>Eukaryota</taxon>
        <taxon>Viridiplantae</taxon>
        <taxon>Streptophyta</taxon>
        <taxon>Embryophyta</taxon>
        <taxon>Tracheophyta</taxon>
        <taxon>Spermatophyta</taxon>
        <taxon>Magnoliopsida</taxon>
        <taxon>eudicotyledons</taxon>
        <taxon>Gunneridae</taxon>
        <taxon>Pentapetalae</taxon>
        <taxon>rosids</taxon>
        <taxon>malvids</taxon>
        <taxon>Brassicales</taxon>
        <taxon>Brassicaceae</taxon>
        <taxon>Brassiceae</taxon>
        <taxon>Raphanus</taxon>
    </lineage>
</organism>
<dbReference type="AlphaFoldDB" id="A0A6J0L5D1"/>
<dbReference type="PANTHER" id="PTHR31111">
    <property type="entry name" value="BNAA05G37150D PROTEIN-RELATED"/>
    <property type="match status" value="1"/>
</dbReference>
<dbReference type="PANTHER" id="PTHR31111:SF60">
    <property type="entry name" value="F-BOX DOMAIN-CONTAINING PROTEIN"/>
    <property type="match status" value="1"/>
</dbReference>
<proteinExistence type="predicted"/>
<dbReference type="Proteomes" id="UP000504610">
    <property type="component" value="Chromosome 9"/>
</dbReference>
<dbReference type="NCBIfam" id="TIGR01640">
    <property type="entry name" value="F_box_assoc_1"/>
    <property type="match status" value="1"/>
</dbReference>
<dbReference type="OrthoDB" id="1023093at2759"/>
<dbReference type="Pfam" id="PF08268">
    <property type="entry name" value="FBA_3"/>
    <property type="match status" value="1"/>
</dbReference>